<organism evidence="5 6">
    <name type="scientific">Apophysomyces ossiformis</name>
    <dbReference type="NCBI Taxonomy" id="679940"/>
    <lineage>
        <taxon>Eukaryota</taxon>
        <taxon>Fungi</taxon>
        <taxon>Fungi incertae sedis</taxon>
        <taxon>Mucoromycota</taxon>
        <taxon>Mucoromycotina</taxon>
        <taxon>Mucoromycetes</taxon>
        <taxon>Mucorales</taxon>
        <taxon>Mucorineae</taxon>
        <taxon>Mucoraceae</taxon>
        <taxon>Apophysomyces</taxon>
    </lineage>
</organism>
<dbReference type="Gene3D" id="1.10.30.10">
    <property type="entry name" value="High mobility group box domain"/>
    <property type="match status" value="1"/>
</dbReference>
<dbReference type="EMBL" id="JABAYA010000006">
    <property type="protein sequence ID" value="KAF7731883.1"/>
    <property type="molecule type" value="Genomic_DNA"/>
</dbReference>
<keyword evidence="6" id="KW-1185">Reference proteome</keyword>
<feature type="domain" description="HMG box" evidence="4">
    <location>
        <begin position="27"/>
        <end position="86"/>
    </location>
</feature>
<dbReference type="OrthoDB" id="1919336at2759"/>
<evidence type="ECO:0000256" key="3">
    <source>
        <dbReference type="SAM" id="MobiDB-lite"/>
    </source>
</evidence>
<dbReference type="InterPro" id="IPR050342">
    <property type="entry name" value="HMGB"/>
</dbReference>
<comment type="caution">
    <text evidence="5">The sequence shown here is derived from an EMBL/GenBank/DDBJ whole genome shotgun (WGS) entry which is preliminary data.</text>
</comment>
<evidence type="ECO:0000313" key="5">
    <source>
        <dbReference type="EMBL" id="KAF7731883.1"/>
    </source>
</evidence>
<dbReference type="AlphaFoldDB" id="A0A8H7BXL3"/>
<dbReference type="PRINTS" id="PR00886">
    <property type="entry name" value="HIGHMOBLTY12"/>
</dbReference>
<feature type="compositionally biased region" description="Basic and acidic residues" evidence="3">
    <location>
        <begin position="75"/>
        <end position="86"/>
    </location>
</feature>
<protein>
    <submittedName>
        <fullName evidence="5">Non-histone chromosomal protein 6</fullName>
    </submittedName>
</protein>
<reference evidence="5" key="1">
    <citation type="submission" date="2020-01" db="EMBL/GenBank/DDBJ databases">
        <title>Genome Sequencing of Three Apophysomyces-Like Fungal Strains Confirms a Novel Fungal Genus in the Mucoromycota with divergent Burkholderia-like Endosymbiotic Bacteria.</title>
        <authorList>
            <person name="Stajich J.E."/>
            <person name="Macias A.M."/>
            <person name="Carter-House D."/>
            <person name="Lovett B."/>
            <person name="Kasson L.R."/>
            <person name="Berry K."/>
            <person name="Grigoriev I."/>
            <person name="Chang Y."/>
            <person name="Spatafora J."/>
            <person name="Kasson M.T."/>
        </authorList>
    </citation>
    <scope>NUCLEOTIDE SEQUENCE</scope>
    <source>
        <strain evidence="5">NRRL A-21654</strain>
    </source>
</reference>
<evidence type="ECO:0000313" key="6">
    <source>
        <dbReference type="Proteomes" id="UP000605846"/>
    </source>
</evidence>
<gene>
    <name evidence="5" type="primary">NHP6_2</name>
    <name evidence="5" type="ORF">EC973_007714</name>
</gene>
<sequence length="94" mass="10534">MTKAKESTTSKRASTRESRGKPTKPAPKRTLSAYMLFSQERRAKVKADNPDASFGKIGQLLGEMWRNLSADEKKVYQDKAEEEKKKPTAASSKN</sequence>
<accession>A0A8H7BXL3</accession>
<dbReference type="PANTHER" id="PTHR48112">
    <property type="entry name" value="HIGH MOBILITY GROUP PROTEIN DSP1"/>
    <property type="match status" value="1"/>
</dbReference>
<evidence type="ECO:0000259" key="4">
    <source>
        <dbReference type="PROSITE" id="PS50118"/>
    </source>
</evidence>
<dbReference type="Pfam" id="PF00505">
    <property type="entry name" value="HMG_box"/>
    <property type="match status" value="1"/>
</dbReference>
<name>A0A8H7BXL3_9FUNG</name>
<proteinExistence type="predicted"/>
<dbReference type="InterPro" id="IPR036910">
    <property type="entry name" value="HMG_box_dom_sf"/>
</dbReference>
<evidence type="ECO:0000256" key="1">
    <source>
        <dbReference type="ARBA" id="ARBA00023125"/>
    </source>
</evidence>
<dbReference type="InterPro" id="IPR009071">
    <property type="entry name" value="HMG_box_dom"/>
</dbReference>
<keyword evidence="2" id="KW-0539">Nucleus</keyword>
<dbReference type="GO" id="GO:0005634">
    <property type="term" value="C:nucleus"/>
    <property type="evidence" value="ECO:0007669"/>
    <property type="project" value="UniProtKB-UniRule"/>
</dbReference>
<dbReference type="Proteomes" id="UP000605846">
    <property type="component" value="Unassembled WGS sequence"/>
</dbReference>
<dbReference type="PROSITE" id="PS50118">
    <property type="entry name" value="HMG_BOX_2"/>
    <property type="match status" value="1"/>
</dbReference>
<dbReference type="SMART" id="SM00398">
    <property type="entry name" value="HMG"/>
    <property type="match status" value="1"/>
</dbReference>
<feature type="region of interest" description="Disordered" evidence="3">
    <location>
        <begin position="1"/>
        <end position="31"/>
    </location>
</feature>
<feature type="DNA-binding region" description="HMG box" evidence="2">
    <location>
        <begin position="27"/>
        <end position="86"/>
    </location>
</feature>
<dbReference type="SUPFAM" id="SSF47095">
    <property type="entry name" value="HMG-box"/>
    <property type="match status" value="1"/>
</dbReference>
<feature type="region of interest" description="Disordered" evidence="3">
    <location>
        <begin position="75"/>
        <end position="94"/>
    </location>
</feature>
<evidence type="ECO:0000256" key="2">
    <source>
        <dbReference type="PROSITE-ProRule" id="PRU00267"/>
    </source>
</evidence>
<feature type="compositionally biased region" description="Basic and acidic residues" evidence="3">
    <location>
        <begin position="1"/>
        <end position="20"/>
    </location>
</feature>
<dbReference type="GO" id="GO:0003677">
    <property type="term" value="F:DNA binding"/>
    <property type="evidence" value="ECO:0007669"/>
    <property type="project" value="UniProtKB-UniRule"/>
</dbReference>
<keyword evidence="1 2" id="KW-0238">DNA-binding</keyword>